<accession>A0A1M3L1M9</accession>
<organism evidence="1 2">
    <name type="scientific">Candidatus Kapaibacterium thiocyanatum</name>
    <dbReference type="NCBI Taxonomy" id="1895771"/>
    <lineage>
        <taxon>Bacteria</taxon>
        <taxon>Pseudomonadati</taxon>
        <taxon>Candidatus Kapaibacteriota</taxon>
        <taxon>Candidatus Kapaibacteriia</taxon>
        <taxon>Candidatus Kapaibacteriales</taxon>
        <taxon>Candidatus Kapaibacteriaceae</taxon>
        <taxon>Candidatus Kapaibacterium</taxon>
    </lineage>
</organism>
<comment type="caution">
    <text evidence="1">The sequence shown here is derived from an EMBL/GenBank/DDBJ whole genome shotgun (WGS) entry which is preliminary data.</text>
</comment>
<reference evidence="1 2" key="1">
    <citation type="submission" date="2016-09" db="EMBL/GenBank/DDBJ databases">
        <title>Genome-resolved meta-omics ties microbial dynamics to process performance in biotechnology for thiocyanate degradation.</title>
        <authorList>
            <person name="Kantor R.S."/>
            <person name="Huddy R.J."/>
            <person name="Iyer R."/>
            <person name="Thomas B.C."/>
            <person name="Brown C.T."/>
            <person name="Anantharaman K."/>
            <person name="Tringe S."/>
            <person name="Hettich R.L."/>
            <person name="Harrison S.T."/>
            <person name="Banfield J.F."/>
        </authorList>
    </citation>
    <scope>NUCLEOTIDE SEQUENCE [LARGE SCALE GENOMIC DNA]</scope>
    <source>
        <strain evidence="1">59-99</strain>
    </source>
</reference>
<name>A0A1M3L1M9_9BACT</name>
<evidence type="ECO:0000313" key="2">
    <source>
        <dbReference type="Proteomes" id="UP000184233"/>
    </source>
</evidence>
<proteinExistence type="predicted"/>
<gene>
    <name evidence="1" type="ORF">BGO89_03450</name>
</gene>
<evidence type="ECO:0000313" key="1">
    <source>
        <dbReference type="EMBL" id="OJX58828.1"/>
    </source>
</evidence>
<protein>
    <submittedName>
        <fullName evidence="1">Uncharacterized protein</fullName>
    </submittedName>
</protein>
<dbReference type="Pfam" id="PF19654">
    <property type="entry name" value="DUF6157"/>
    <property type="match status" value="1"/>
</dbReference>
<sequence length="137" mass="15321">MLHTTNYTDTFIEVAEDCPATSGEVPPQKGDARTVATIHFDMIHSHPYRYTSDDVIFQVHALKNDVTEKEMAAERTKFFAKGQACLRCSPLTKRYGWGVHSDSEGRVALYAVDSAEYGKLARDKALAHVKGMRSKRA</sequence>
<dbReference type="STRING" id="1895771.BGO89_03450"/>
<dbReference type="Proteomes" id="UP000184233">
    <property type="component" value="Unassembled WGS sequence"/>
</dbReference>
<dbReference type="InterPro" id="IPR046155">
    <property type="entry name" value="DUF6157"/>
</dbReference>
<dbReference type="AlphaFoldDB" id="A0A1M3L1M9"/>
<dbReference type="EMBL" id="MKVH01000014">
    <property type="protein sequence ID" value="OJX58828.1"/>
    <property type="molecule type" value="Genomic_DNA"/>
</dbReference>